<keyword evidence="4" id="KW-0137">Centromere</keyword>
<dbReference type="InterPro" id="IPR000719">
    <property type="entry name" value="Prot_kinase_dom"/>
</dbReference>
<comment type="subcellular location">
    <subcellularLocation>
        <location evidence="1">Chromosome</location>
        <location evidence="1">Centromere</location>
        <location evidence="1">Kinetochore</location>
    </subcellularLocation>
</comment>
<name>A0A1B0AKZ3_9MUSC</name>
<feature type="domain" description="Protein kinase" evidence="6">
    <location>
        <begin position="18"/>
        <end position="300"/>
    </location>
</feature>
<dbReference type="Pfam" id="PF00069">
    <property type="entry name" value="Pkinase"/>
    <property type="match status" value="1"/>
</dbReference>
<dbReference type="STRING" id="67801.A0A1B0AKZ3"/>
<dbReference type="SMART" id="SM00220">
    <property type="entry name" value="S_TKc"/>
    <property type="match status" value="1"/>
</dbReference>
<evidence type="ECO:0000256" key="1">
    <source>
        <dbReference type="ARBA" id="ARBA00004629"/>
    </source>
</evidence>
<keyword evidence="3" id="KW-0995">Kinetochore</keyword>
<dbReference type="Gene3D" id="1.10.510.10">
    <property type="entry name" value="Transferase(Phosphotransferase) domain 1"/>
    <property type="match status" value="1"/>
</dbReference>
<dbReference type="SUPFAM" id="SSF56112">
    <property type="entry name" value="Protein kinase-like (PK-like)"/>
    <property type="match status" value="1"/>
</dbReference>
<sequence>KIPRLIPKHIITIGNINFEVNKFINSGAYGAINSGKNLNTGQLCALKQERPPNLWEYYICLEIQDRVVDEMYPAYMAIDYALIGNNSSILISDFSQYGSLIAVCNKIKKSTTKNMDEYVVMLLATELLEIIDHLHAANIIHADIKADNILLMNKLCYPVTHRMLQLIDFGVSIDMKLFKEGQTFSYVHNDKAFNCVEMREGRPWTYQLDLYGLAGVIHVLLYGKYMDIEKNSDGIWMHKTRIPRYHNKRLWETIFKTLLNVRNCKSMPNLQQLRALLKEEIEEEEKYVTKMINEFNRAIN</sequence>
<evidence type="ECO:0000256" key="3">
    <source>
        <dbReference type="ARBA" id="ARBA00022838"/>
    </source>
</evidence>
<dbReference type="GO" id="GO:0032991">
    <property type="term" value="C:protein-containing complex"/>
    <property type="evidence" value="ECO:0007669"/>
    <property type="project" value="UniProtKB-ARBA"/>
</dbReference>
<dbReference type="InterPro" id="IPR015661">
    <property type="entry name" value="Bub1/Mad3"/>
</dbReference>
<dbReference type="GO" id="GO:0005634">
    <property type="term" value="C:nucleus"/>
    <property type="evidence" value="ECO:0007669"/>
    <property type="project" value="TreeGrafter"/>
</dbReference>
<evidence type="ECO:0000256" key="4">
    <source>
        <dbReference type="ARBA" id="ARBA00023328"/>
    </source>
</evidence>
<evidence type="ECO:0000313" key="8">
    <source>
        <dbReference type="Proteomes" id="UP000092460"/>
    </source>
</evidence>
<dbReference type="GO" id="GO:0005524">
    <property type="term" value="F:ATP binding"/>
    <property type="evidence" value="ECO:0007669"/>
    <property type="project" value="InterPro"/>
</dbReference>
<reference evidence="8" key="1">
    <citation type="submission" date="2015-01" db="EMBL/GenBank/DDBJ databases">
        <authorList>
            <person name="Aksoy S."/>
            <person name="Warren W."/>
            <person name="Wilson R.K."/>
        </authorList>
    </citation>
    <scope>NUCLEOTIDE SEQUENCE [LARGE SCALE GENOMIC DNA]</scope>
    <source>
        <strain evidence="8">IAEA</strain>
    </source>
</reference>
<keyword evidence="2" id="KW-0158">Chromosome</keyword>
<dbReference type="AlphaFoldDB" id="A0A1B0AKZ3"/>
<dbReference type="GO" id="GO:0004672">
    <property type="term" value="F:protein kinase activity"/>
    <property type="evidence" value="ECO:0007669"/>
    <property type="project" value="InterPro"/>
</dbReference>
<proteinExistence type="predicted"/>
<accession>A0A1B0AKZ3</accession>
<evidence type="ECO:0000313" key="7">
    <source>
        <dbReference type="EnsemblMetazoa" id="GPPI000466-PA"/>
    </source>
</evidence>
<dbReference type="PROSITE" id="PS50011">
    <property type="entry name" value="PROTEIN_KINASE_DOM"/>
    <property type="match status" value="1"/>
</dbReference>
<keyword evidence="5" id="KW-0175">Coiled coil</keyword>
<dbReference type="InterPro" id="IPR008271">
    <property type="entry name" value="Ser/Thr_kinase_AS"/>
</dbReference>
<evidence type="ECO:0000259" key="6">
    <source>
        <dbReference type="PROSITE" id="PS50011"/>
    </source>
</evidence>
<reference evidence="7" key="2">
    <citation type="submission" date="2020-05" db="UniProtKB">
        <authorList>
            <consortium name="EnsemblMetazoa"/>
        </authorList>
    </citation>
    <scope>IDENTIFICATION</scope>
    <source>
        <strain evidence="7">IAEA</strain>
    </source>
</reference>
<organism evidence="7 8">
    <name type="scientific">Glossina palpalis gambiensis</name>
    <dbReference type="NCBI Taxonomy" id="67801"/>
    <lineage>
        <taxon>Eukaryota</taxon>
        <taxon>Metazoa</taxon>
        <taxon>Ecdysozoa</taxon>
        <taxon>Arthropoda</taxon>
        <taxon>Hexapoda</taxon>
        <taxon>Insecta</taxon>
        <taxon>Pterygota</taxon>
        <taxon>Neoptera</taxon>
        <taxon>Endopterygota</taxon>
        <taxon>Diptera</taxon>
        <taxon>Brachycera</taxon>
        <taxon>Muscomorpha</taxon>
        <taxon>Hippoboscoidea</taxon>
        <taxon>Glossinidae</taxon>
        <taxon>Glossina</taxon>
    </lineage>
</organism>
<dbReference type="VEuPathDB" id="VectorBase:GPPI000466"/>
<dbReference type="GO" id="GO:0051754">
    <property type="term" value="P:meiotic sister chromatid cohesion, centromeric"/>
    <property type="evidence" value="ECO:0007669"/>
    <property type="project" value="TreeGrafter"/>
</dbReference>
<dbReference type="PROSITE" id="PS00108">
    <property type="entry name" value="PROTEIN_KINASE_ST"/>
    <property type="match status" value="1"/>
</dbReference>
<feature type="coiled-coil region" evidence="5">
    <location>
        <begin position="267"/>
        <end position="294"/>
    </location>
</feature>
<protein>
    <recommendedName>
        <fullName evidence="6">Protein kinase domain-containing protein</fullName>
    </recommendedName>
</protein>
<dbReference type="EMBL" id="JXJN01029433">
    <property type="status" value="NOT_ANNOTATED_CDS"/>
    <property type="molecule type" value="Genomic_DNA"/>
</dbReference>
<dbReference type="EnsemblMetazoa" id="GPPI000466-RA">
    <property type="protein sequence ID" value="GPPI000466-PA"/>
    <property type="gene ID" value="GPPI000466"/>
</dbReference>
<evidence type="ECO:0000256" key="5">
    <source>
        <dbReference type="SAM" id="Coils"/>
    </source>
</evidence>
<dbReference type="GO" id="GO:0007094">
    <property type="term" value="P:mitotic spindle assembly checkpoint signaling"/>
    <property type="evidence" value="ECO:0007669"/>
    <property type="project" value="InterPro"/>
</dbReference>
<dbReference type="PANTHER" id="PTHR14030:SF4">
    <property type="entry name" value="BUB1 KINASE, ISOFORM A-RELATED"/>
    <property type="match status" value="1"/>
</dbReference>
<keyword evidence="8" id="KW-1185">Reference proteome</keyword>
<evidence type="ECO:0000256" key="2">
    <source>
        <dbReference type="ARBA" id="ARBA00022454"/>
    </source>
</evidence>
<dbReference type="Proteomes" id="UP000092460">
    <property type="component" value="Unassembled WGS sequence"/>
</dbReference>
<dbReference type="GO" id="GO:0000776">
    <property type="term" value="C:kinetochore"/>
    <property type="evidence" value="ECO:0007669"/>
    <property type="project" value="UniProtKB-KW"/>
</dbReference>
<dbReference type="PANTHER" id="PTHR14030">
    <property type="entry name" value="MITOTIC CHECKPOINT SERINE/THREONINE-PROTEIN KINASE BUB1"/>
    <property type="match status" value="1"/>
</dbReference>
<dbReference type="InterPro" id="IPR011009">
    <property type="entry name" value="Kinase-like_dom_sf"/>
</dbReference>